<comment type="caution">
    <text evidence="1">The sequence shown here is derived from an EMBL/GenBank/DDBJ whole genome shotgun (WGS) entry which is preliminary data.</text>
</comment>
<accession>A0A1X0WI63</accession>
<dbReference type="Proteomes" id="UP000192536">
    <property type="component" value="Unassembled WGS sequence"/>
</dbReference>
<evidence type="ECO:0000313" key="2">
    <source>
        <dbReference type="Proteomes" id="UP000192536"/>
    </source>
</evidence>
<gene>
    <name evidence="1" type="ORF">BS640_06465</name>
</gene>
<dbReference type="AlphaFoldDB" id="A0A1X0WI63"/>
<dbReference type="EMBL" id="MRWE01000007">
    <property type="protein sequence ID" value="ORJ26477.1"/>
    <property type="molecule type" value="Genomic_DNA"/>
</dbReference>
<evidence type="ECO:0000313" key="1">
    <source>
        <dbReference type="EMBL" id="ORJ26477.1"/>
    </source>
</evidence>
<dbReference type="RefSeq" id="WP_084912202.1">
    <property type="nucleotide sequence ID" value="NZ_MRWE01000007.1"/>
</dbReference>
<organism evidence="1 2">
    <name type="scientific">Rouxiella badensis</name>
    <dbReference type="NCBI Taxonomy" id="1646377"/>
    <lineage>
        <taxon>Bacteria</taxon>
        <taxon>Pseudomonadati</taxon>
        <taxon>Pseudomonadota</taxon>
        <taxon>Gammaproteobacteria</taxon>
        <taxon>Enterobacterales</taxon>
        <taxon>Yersiniaceae</taxon>
        <taxon>Rouxiella</taxon>
    </lineage>
</organism>
<keyword evidence="2" id="KW-1185">Reference proteome</keyword>
<sequence length="66" mass="7528">MTPEESDNAARAIAKKLITELRSNSNNHTFRELLDKYASQAKPLCPPKHEAWLWLCVIVHKVVEGK</sequence>
<reference evidence="1 2" key="1">
    <citation type="journal article" date="2017" name="Int. J. Syst. Evol. Microbiol.">
        <title>Rouxiella badensis sp. nov. and Rouxiella silvae sp. nov. isolated from peat bog soil in Germany and emendation of the genus description.</title>
        <authorList>
            <person name="Le Fleche-Mateos A."/>
            <person name="Kugler J.H."/>
            <person name="Hansen S.H."/>
            <person name="Syldatk C."/>
            <person name="Hausmann R."/>
            <person name="Lomprez F."/>
            <person name="Vandenbogaert M."/>
            <person name="Manuguerra J.C."/>
            <person name="Grimont P.A."/>
        </authorList>
    </citation>
    <scope>NUCLEOTIDE SEQUENCE [LARGE SCALE GENOMIC DNA]</scope>
    <source>
        <strain evidence="1 2">DSM 100043</strain>
    </source>
</reference>
<proteinExistence type="predicted"/>
<protein>
    <submittedName>
        <fullName evidence="1">Uncharacterized protein</fullName>
    </submittedName>
</protein>
<dbReference type="STRING" id="1646377.BS640_06465"/>
<name>A0A1X0WI63_9GAMM</name>